<evidence type="ECO:0000313" key="7">
    <source>
        <dbReference type="Proteomes" id="UP000516380"/>
    </source>
</evidence>
<feature type="region of interest" description="Disordered" evidence="4">
    <location>
        <begin position="214"/>
        <end position="250"/>
    </location>
</feature>
<dbReference type="InterPro" id="IPR009081">
    <property type="entry name" value="PP-bd_ACP"/>
</dbReference>
<dbReference type="Pfam" id="PF00550">
    <property type="entry name" value="PP-binding"/>
    <property type="match status" value="1"/>
</dbReference>
<dbReference type="GO" id="GO:0031177">
    <property type="term" value="F:phosphopantetheine binding"/>
    <property type="evidence" value="ECO:0007669"/>
    <property type="project" value="InterPro"/>
</dbReference>
<dbReference type="InterPro" id="IPR013968">
    <property type="entry name" value="PKS_KR"/>
</dbReference>
<feature type="domain" description="Carrier" evidence="5">
    <location>
        <begin position="143"/>
        <end position="218"/>
    </location>
</feature>
<dbReference type="InterPro" id="IPR020806">
    <property type="entry name" value="PKS_PP-bd"/>
</dbReference>
<accession>A0A7G1I617</accession>
<feature type="compositionally biased region" description="Basic and acidic residues" evidence="4">
    <location>
        <begin position="240"/>
        <end position="250"/>
    </location>
</feature>
<dbReference type="AlphaFoldDB" id="A0A7G1I617"/>
<evidence type="ECO:0000256" key="4">
    <source>
        <dbReference type="SAM" id="MobiDB-lite"/>
    </source>
</evidence>
<organism evidence="6 7">
    <name type="scientific">Mycobacterium kansasii</name>
    <dbReference type="NCBI Taxonomy" id="1768"/>
    <lineage>
        <taxon>Bacteria</taxon>
        <taxon>Bacillati</taxon>
        <taxon>Actinomycetota</taxon>
        <taxon>Actinomycetes</taxon>
        <taxon>Mycobacteriales</taxon>
        <taxon>Mycobacteriaceae</taxon>
        <taxon>Mycobacterium</taxon>
    </lineage>
</organism>
<dbReference type="InterPro" id="IPR006162">
    <property type="entry name" value="Ppantetheine_attach_site"/>
</dbReference>
<dbReference type="SUPFAM" id="SSF51735">
    <property type="entry name" value="NAD(P)-binding Rossmann-fold domains"/>
    <property type="match status" value="1"/>
</dbReference>
<dbReference type="SUPFAM" id="SSF47336">
    <property type="entry name" value="ACP-like"/>
    <property type="match status" value="1"/>
</dbReference>
<keyword evidence="7" id="KW-1185">Reference proteome</keyword>
<evidence type="ECO:0000256" key="3">
    <source>
        <dbReference type="ARBA" id="ARBA00023268"/>
    </source>
</evidence>
<dbReference type="EMBL" id="AP023343">
    <property type="protein sequence ID" value="BCI86421.1"/>
    <property type="molecule type" value="Genomic_DNA"/>
</dbReference>
<reference evidence="6 7" key="1">
    <citation type="submission" date="2020-07" db="EMBL/GenBank/DDBJ databases">
        <title>Mycobacterium kansasii (former subtype) with zoonotic potential isolated from diseased indoor pet cat, Japan.</title>
        <authorList>
            <person name="Fukano H."/>
            <person name="Terazono T."/>
            <person name="Hoshino Y."/>
        </authorList>
    </citation>
    <scope>NUCLEOTIDE SEQUENCE [LARGE SCALE GENOMIC DNA]</scope>
    <source>
        <strain evidence="6 7">Kuro-I</strain>
    </source>
</reference>
<keyword evidence="3" id="KW-0511">Multifunctional enzyme</keyword>
<dbReference type="Pfam" id="PF08659">
    <property type="entry name" value="KR"/>
    <property type="match status" value="1"/>
</dbReference>
<dbReference type="PROSITE" id="PS50075">
    <property type="entry name" value="CARRIER"/>
    <property type="match status" value="1"/>
</dbReference>
<dbReference type="PANTHER" id="PTHR43775:SF37">
    <property type="entry name" value="SI:DKEY-61P9.11"/>
    <property type="match status" value="1"/>
</dbReference>
<dbReference type="Gene3D" id="3.40.50.720">
    <property type="entry name" value="NAD(P)-binding Rossmann-like Domain"/>
    <property type="match status" value="1"/>
</dbReference>
<dbReference type="Proteomes" id="UP000516380">
    <property type="component" value="Chromosome"/>
</dbReference>
<evidence type="ECO:0000259" key="5">
    <source>
        <dbReference type="PROSITE" id="PS50075"/>
    </source>
</evidence>
<dbReference type="InterPro" id="IPR050091">
    <property type="entry name" value="PKS_NRPS_Biosynth_Enz"/>
</dbReference>
<gene>
    <name evidence="6" type="ORF">NIIDMKKI_16270</name>
</gene>
<evidence type="ECO:0000256" key="2">
    <source>
        <dbReference type="ARBA" id="ARBA00022553"/>
    </source>
</evidence>
<evidence type="ECO:0000256" key="1">
    <source>
        <dbReference type="ARBA" id="ARBA00022450"/>
    </source>
</evidence>
<protein>
    <recommendedName>
        <fullName evidence="5">Carrier domain-containing protein</fullName>
    </recommendedName>
</protein>
<dbReference type="InterPro" id="IPR036291">
    <property type="entry name" value="NAD(P)-bd_dom_sf"/>
</dbReference>
<dbReference type="GO" id="GO:0004312">
    <property type="term" value="F:fatty acid synthase activity"/>
    <property type="evidence" value="ECO:0007669"/>
    <property type="project" value="TreeGrafter"/>
</dbReference>
<dbReference type="Gene3D" id="1.10.1200.10">
    <property type="entry name" value="ACP-like"/>
    <property type="match status" value="1"/>
</dbReference>
<keyword evidence="1" id="KW-0596">Phosphopantetheine</keyword>
<keyword evidence="2" id="KW-0597">Phosphoprotein</keyword>
<proteinExistence type="predicted"/>
<feature type="region of interest" description="Disordered" evidence="4">
    <location>
        <begin position="123"/>
        <end position="142"/>
    </location>
</feature>
<dbReference type="PROSITE" id="PS00012">
    <property type="entry name" value="PHOSPHOPANTETHEINE"/>
    <property type="match status" value="1"/>
</dbReference>
<evidence type="ECO:0000313" key="6">
    <source>
        <dbReference type="EMBL" id="BCI86421.1"/>
    </source>
</evidence>
<name>A0A7G1I617_MYCKA</name>
<dbReference type="InterPro" id="IPR036736">
    <property type="entry name" value="ACP-like_sf"/>
</dbReference>
<dbReference type="SMART" id="SM00823">
    <property type="entry name" value="PKS_PP"/>
    <property type="match status" value="1"/>
</dbReference>
<dbReference type="PANTHER" id="PTHR43775">
    <property type="entry name" value="FATTY ACID SYNTHASE"/>
    <property type="match status" value="1"/>
</dbReference>
<dbReference type="GO" id="GO:0006633">
    <property type="term" value="P:fatty acid biosynthetic process"/>
    <property type="evidence" value="ECO:0007669"/>
    <property type="project" value="TreeGrafter"/>
</dbReference>
<sequence>MTDAWPLRPDARILLCSSVSGVWGGYGHAGYAASNRMLDTVAAQLRGNGLNCMSVRWGLWQGTTIAAADDVARIERSGLIAMDPDTAVTTSLGCRQGDPLILAADFDRLRVFFESQGAAMPFATATTEGDDDSAADGQRPDQRPISELVRAEIAAAFSLDGPAAVDLNVALVDLGADSMLALDLRDRLRRWTGKSVPAARLLGGITGAELIAILQSDPSADGPAASPEPTAEPGSTANPVRRERLRSSRD</sequence>